<dbReference type="InterPro" id="IPR006531">
    <property type="entry name" value="Gp5/Vgr_OB"/>
</dbReference>
<evidence type="ECO:0000313" key="7">
    <source>
        <dbReference type="Proteomes" id="UP000239477"/>
    </source>
</evidence>
<feature type="domain" description="Putative type VI secretion system Rhs element associated Vgr" evidence="5">
    <location>
        <begin position="475"/>
        <end position="581"/>
    </location>
</feature>
<dbReference type="InterPro" id="IPR037026">
    <property type="entry name" value="Vgr_OB-fold_dom_sf"/>
</dbReference>
<dbReference type="InterPro" id="IPR017847">
    <property type="entry name" value="T6SS_RhsGE_Vgr_subset"/>
</dbReference>
<evidence type="ECO:0000313" key="6">
    <source>
        <dbReference type="EMBL" id="AVJ29181.1"/>
    </source>
</evidence>
<comment type="similarity">
    <text evidence="1">Belongs to the VgrG protein family.</text>
</comment>
<evidence type="ECO:0000256" key="2">
    <source>
        <dbReference type="SAM" id="MobiDB-lite"/>
    </source>
</evidence>
<dbReference type="SUPFAM" id="SSF69255">
    <property type="entry name" value="gp5 N-terminal domain-like"/>
    <property type="match status" value="1"/>
</dbReference>
<evidence type="ECO:0000256" key="1">
    <source>
        <dbReference type="ARBA" id="ARBA00005558"/>
    </source>
</evidence>
<keyword evidence="7" id="KW-1185">Reference proteome</keyword>
<organism evidence="6 7">
    <name type="scientific">Achromobacter spanius</name>
    <dbReference type="NCBI Taxonomy" id="217203"/>
    <lineage>
        <taxon>Bacteria</taxon>
        <taxon>Pseudomonadati</taxon>
        <taxon>Pseudomonadota</taxon>
        <taxon>Betaproteobacteria</taxon>
        <taxon>Burkholderiales</taxon>
        <taxon>Alcaligenaceae</taxon>
        <taxon>Achromobacter</taxon>
    </lineage>
</organism>
<dbReference type="PANTHER" id="PTHR32305:SF11">
    <property type="entry name" value="TYPE VI SECRETION SYSTEM SPIKE PROTEIN VGRG3"/>
    <property type="match status" value="1"/>
</dbReference>
<reference evidence="6 7" key="1">
    <citation type="submission" date="2017-09" db="EMBL/GenBank/DDBJ databases">
        <title>Genomic, metabolic, and phenotypic characteristics of bacterial isolates from the natural microbiome of the model nematode Caenorhabditis elegans.</title>
        <authorList>
            <person name="Zimmermann J."/>
            <person name="Obeng N."/>
            <person name="Yang W."/>
            <person name="Obeng O."/>
            <person name="Kissoyan K."/>
            <person name="Pees B."/>
            <person name="Dirksen P."/>
            <person name="Hoppner M."/>
            <person name="Franke A."/>
            <person name="Rosenstiel P."/>
            <person name="Leippe M."/>
            <person name="Dierking K."/>
            <person name="Kaleta C."/>
            <person name="Schulenburg H."/>
        </authorList>
    </citation>
    <scope>NUCLEOTIDE SEQUENCE [LARGE SCALE GENOMIC DNA]</scope>
    <source>
        <strain evidence="6 7">MYb73</strain>
    </source>
</reference>
<dbReference type="PANTHER" id="PTHR32305">
    <property type="match status" value="1"/>
</dbReference>
<dbReference type="Pfam" id="PF13296">
    <property type="entry name" value="T6SS_Vgr"/>
    <property type="match status" value="1"/>
</dbReference>
<evidence type="ECO:0000259" key="3">
    <source>
        <dbReference type="Pfam" id="PF04717"/>
    </source>
</evidence>
<protein>
    <submittedName>
        <fullName evidence="6">Type VI secretion system tip protein VgrG</fullName>
    </submittedName>
</protein>
<proteinExistence type="inferred from homology"/>
<name>A0A2S0IAU8_9BURK</name>
<dbReference type="AlphaFoldDB" id="A0A2S0IAU8"/>
<evidence type="ECO:0000259" key="5">
    <source>
        <dbReference type="Pfam" id="PF13296"/>
    </source>
</evidence>
<gene>
    <name evidence="6" type="ORF">CLM73_19840</name>
</gene>
<dbReference type="EMBL" id="CP023270">
    <property type="protein sequence ID" value="AVJ29181.1"/>
    <property type="molecule type" value="Genomic_DNA"/>
</dbReference>
<dbReference type="OrthoDB" id="1907165at2"/>
<dbReference type="Gene3D" id="4.10.220.110">
    <property type="match status" value="1"/>
</dbReference>
<dbReference type="NCBIfam" id="TIGR01646">
    <property type="entry name" value="vgr_GE"/>
    <property type="match status" value="1"/>
</dbReference>
<dbReference type="Gene3D" id="3.55.50.10">
    <property type="entry name" value="Baseplate protein-like domains"/>
    <property type="match status" value="1"/>
</dbReference>
<dbReference type="Proteomes" id="UP000239477">
    <property type="component" value="Chromosome"/>
</dbReference>
<accession>A0A2S0IAU8</accession>
<dbReference type="InterPro" id="IPR018769">
    <property type="entry name" value="VgrG2_DUF2345"/>
</dbReference>
<dbReference type="InterPro" id="IPR006533">
    <property type="entry name" value="T6SS_Vgr_RhsGE"/>
</dbReference>
<dbReference type="InterPro" id="IPR028244">
    <property type="entry name" value="T6SS_Rhs_Vgr_dom"/>
</dbReference>
<dbReference type="SUPFAM" id="SSF69349">
    <property type="entry name" value="Phage fibre proteins"/>
    <property type="match status" value="1"/>
</dbReference>
<dbReference type="Pfam" id="PF04717">
    <property type="entry name" value="Phage_base_V"/>
    <property type="match status" value="1"/>
</dbReference>
<sequence length="836" mass="92537">MPTQSDLRFTFAIGDESFEVVEFTLQEGLSETFLLEVDLSSASAAIDFGTVLDRAALLTIWHGDTPVRYVHGAVSAFVQGDTGFRRTRYSAIVEPRLARLKLSSDWRIFQSLTVPQIAETVLKAHGLTQDYEQRNTTEHLTREYCVQAGDTDYQFVERIMREEGFFYSFRHTAEGHQLVHSDRLFIHGRVGDDPVQYHPTPGGDQPQPALRRFSYIENVRTARQTQRDYTFHNPRYTHQHSSDGQDLNHQGRRYERYDYPARAKFDEAGRPFAVNRLRGRRRDACIARVEGDDPRLQPGISFILAGHPREDMNRGWRPVRIVHRGTQHTSQAEESAQAQLGTQYRYEADLVPDDAEWRAEPFPPPRIDGPQNAVVVGPPNEEIFTDEYGRVKVQFPWDRLGNQDDHSSCWIRVSQNIAGATWGHMAIPRIGQEVIVQFLDGDTDQPIITGRAYNRLQLPPYELPKFKELATVKSKEHKGNRASELRLDDTTSQISAALMNDHGATHLHLGYLTHPRPRGGNPRGEGFELRTDLHGALRAAQGLLLTTDEQPDAQGGHLARTQLVQCLESALELAKNLGEYAEQHQNLPHDAGPQTTLSNAVRDLGHGANDESGENGGQPLIGLSSPAGIAAATPRSITLAAGQHLDTVAEQNQHVTAGQSIVMNAGQGISQFTHAGDLRHIAHQGQVRVQAQQASIHLQADKSVVVSASKEHVLVTADKHITLLCQGAYIKMEGGNIEYGCPGAMTFKAASYDWVGAASESGTLPQFDVGSTQRRFVLTLPDGERPAARHPYRITLSNGDVVEGETDAEGGTDLVEMGEMHIASLTLLPRNGSGAS</sequence>
<dbReference type="SUPFAM" id="SSF69279">
    <property type="entry name" value="Phage tail proteins"/>
    <property type="match status" value="2"/>
</dbReference>
<dbReference type="NCBIfam" id="TIGR03361">
    <property type="entry name" value="VI_Rhs_Vgr"/>
    <property type="match status" value="1"/>
</dbReference>
<feature type="domain" description="Gp5/Type VI secretion system Vgr protein OB-fold" evidence="3">
    <location>
        <begin position="386"/>
        <end position="453"/>
    </location>
</feature>
<dbReference type="Pfam" id="PF10106">
    <property type="entry name" value="DUF2345"/>
    <property type="match status" value="1"/>
</dbReference>
<dbReference type="Gene3D" id="2.30.110.50">
    <property type="match status" value="1"/>
</dbReference>
<dbReference type="RefSeq" id="WP_105239899.1">
    <property type="nucleotide sequence ID" value="NZ_CP023270.1"/>
</dbReference>
<dbReference type="Pfam" id="PF05954">
    <property type="entry name" value="Phage_GPD"/>
    <property type="match status" value="1"/>
</dbReference>
<dbReference type="InterPro" id="IPR050708">
    <property type="entry name" value="T6SS_VgrG/RHS"/>
</dbReference>
<feature type="domain" description="DUF2345" evidence="4">
    <location>
        <begin position="610"/>
        <end position="758"/>
    </location>
</feature>
<evidence type="ECO:0000259" key="4">
    <source>
        <dbReference type="Pfam" id="PF10106"/>
    </source>
</evidence>
<dbReference type="Gene3D" id="2.40.50.230">
    <property type="entry name" value="Gp5 N-terminal domain"/>
    <property type="match status" value="1"/>
</dbReference>
<feature type="region of interest" description="Disordered" evidence="2">
    <location>
        <begin position="586"/>
        <end position="622"/>
    </location>
</feature>